<dbReference type="SUPFAM" id="SSF56436">
    <property type="entry name" value="C-type lectin-like"/>
    <property type="match status" value="1"/>
</dbReference>
<dbReference type="SMART" id="SM00034">
    <property type="entry name" value="CLECT"/>
    <property type="match status" value="1"/>
</dbReference>
<name>A0A6P9AWY4_PANGU</name>
<evidence type="ECO:0000256" key="2">
    <source>
        <dbReference type="ARBA" id="ARBA00022525"/>
    </source>
</evidence>
<dbReference type="InterPro" id="IPR001304">
    <property type="entry name" value="C-type_lectin-like"/>
</dbReference>
<keyword evidence="6" id="KW-1185">Reference proteome</keyword>
<dbReference type="PROSITE" id="PS50041">
    <property type="entry name" value="C_TYPE_LECTIN_2"/>
    <property type="match status" value="1"/>
</dbReference>
<dbReference type="Gene3D" id="3.10.100.10">
    <property type="entry name" value="Mannose-Binding Protein A, subunit A"/>
    <property type="match status" value="1"/>
</dbReference>
<feature type="signal peptide" evidence="4">
    <location>
        <begin position="1"/>
        <end position="23"/>
    </location>
</feature>
<evidence type="ECO:0000256" key="4">
    <source>
        <dbReference type="SAM" id="SignalP"/>
    </source>
</evidence>
<proteinExistence type="predicted"/>
<dbReference type="Pfam" id="PF00059">
    <property type="entry name" value="Lectin_C"/>
    <property type="match status" value="1"/>
</dbReference>
<gene>
    <name evidence="7 8" type="primary">LOC117656802</name>
</gene>
<dbReference type="PRINTS" id="PR01504">
    <property type="entry name" value="PNCREATITSAP"/>
</dbReference>
<feature type="chain" id="PRO_5045019800" evidence="4">
    <location>
        <begin position="24"/>
        <end position="173"/>
    </location>
</feature>
<dbReference type="InterPro" id="IPR016187">
    <property type="entry name" value="CTDL_fold"/>
</dbReference>
<protein>
    <submittedName>
        <fullName evidence="7 8">Lithostathine-like</fullName>
    </submittedName>
</protein>
<dbReference type="InterPro" id="IPR016186">
    <property type="entry name" value="C-type_lectin-like/link_sf"/>
</dbReference>
<dbReference type="RefSeq" id="XP_034260870.2">
    <property type="nucleotide sequence ID" value="XM_034404979.2"/>
</dbReference>
<evidence type="ECO:0000313" key="6">
    <source>
        <dbReference type="Proteomes" id="UP001652622"/>
    </source>
</evidence>
<evidence type="ECO:0000313" key="7">
    <source>
        <dbReference type="RefSeq" id="XP_034260870.2"/>
    </source>
</evidence>
<feature type="domain" description="C-type lectin" evidence="5">
    <location>
        <begin position="40"/>
        <end position="168"/>
    </location>
</feature>
<dbReference type="KEGG" id="pgut:117656802"/>
<sequence>MGRQAFWGFCLLACLTGSSLVEGSPKIQARAKCPNQAVYYRLQCYHPIYRVLTWDDAEIECQHLRSGGHLATFRTAAEERIVSSHIRRTSTATNAWIGMHAVQENNKLNWQWSDATPYTPGDALWDNRTPSSTTSSSQCIYVTNIQSPGNSARWTQFTCHSVLPSICKYKATL</sequence>
<keyword evidence="4" id="KW-0732">Signal</keyword>
<dbReference type="GeneID" id="117656802"/>
<keyword evidence="2" id="KW-0964">Secreted</keyword>
<dbReference type="InParanoid" id="A0A6P9AWY4"/>
<organism evidence="6 7">
    <name type="scientific">Pantherophis guttatus</name>
    <name type="common">Corn snake</name>
    <name type="synonym">Elaphe guttata</name>
    <dbReference type="NCBI Taxonomy" id="94885"/>
    <lineage>
        <taxon>Eukaryota</taxon>
        <taxon>Metazoa</taxon>
        <taxon>Chordata</taxon>
        <taxon>Craniata</taxon>
        <taxon>Vertebrata</taxon>
        <taxon>Euteleostomi</taxon>
        <taxon>Lepidosauria</taxon>
        <taxon>Squamata</taxon>
        <taxon>Bifurcata</taxon>
        <taxon>Unidentata</taxon>
        <taxon>Episquamata</taxon>
        <taxon>Toxicofera</taxon>
        <taxon>Serpentes</taxon>
        <taxon>Colubroidea</taxon>
        <taxon>Colubridae</taxon>
        <taxon>Colubrinae</taxon>
        <taxon>Pantherophis</taxon>
    </lineage>
</organism>
<dbReference type="PANTHER" id="PTHR22803">
    <property type="entry name" value="MANNOSE, PHOSPHOLIPASE, LECTIN RECEPTOR RELATED"/>
    <property type="match status" value="1"/>
</dbReference>
<dbReference type="AlphaFoldDB" id="A0A6P9AWY4"/>
<dbReference type="RefSeq" id="XP_060545284.1">
    <property type="nucleotide sequence ID" value="XM_060689301.1"/>
</dbReference>
<keyword evidence="3" id="KW-1015">Disulfide bond</keyword>
<dbReference type="InterPro" id="IPR050111">
    <property type="entry name" value="C-type_lectin/snaclec_domain"/>
</dbReference>
<comment type="subcellular location">
    <subcellularLocation>
        <location evidence="1">Secreted</location>
    </subcellularLocation>
</comment>
<dbReference type="GO" id="GO:0005576">
    <property type="term" value="C:extracellular region"/>
    <property type="evidence" value="ECO:0007669"/>
    <property type="project" value="UniProtKB-SubCell"/>
</dbReference>
<accession>A0A6P9AWY4</accession>
<evidence type="ECO:0000259" key="5">
    <source>
        <dbReference type="PROSITE" id="PS50041"/>
    </source>
</evidence>
<reference evidence="7 8" key="1">
    <citation type="submission" date="2025-05" db="UniProtKB">
        <authorList>
            <consortium name="RefSeq"/>
        </authorList>
    </citation>
    <scope>IDENTIFICATION</scope>
    <source>
        <tissue evidence="7 8">Blood</tissue>
    </source>
</reference>
<dbReference type="Proteomes" id="UP001652622">
    <property type="component" value="Unplaced"/>
</dbReference>
<evidence type="ECO:0000256" key="3">
    <source>
        <dbReference type="ARBA" id="ARBA00023157"/>
    </source>
</evidence>
<evidence type="ECO:0000256" key="1">
    <source>
        <dbReference type="ARBA" id="ARBA00004613"/>
    </source>
</evidence>
<evidence type="ECO:0000313" key="8">
    <source>
        <dbReference type="RefSeq" id="XP_060545284.1"/>
    </source>
</evidence>